<feature type="region of interest" description="Disordered" evidence="4">
    <location>
        <begin position="1"/>
        <end position="24"/>
    </location>
</feature>
<dbReference type="SUPFAM" id="SSF52540">
    <property type="entry name" value="P-loop containing nucleoside triphosphate hydrolases"/>
    <property type="match status" value="1"/>
</dbReference>
<dbReference type="PRINTS" id="PR00038">
    <property type="entry name" value="HTHLUXR"/>
</dbReference>
<dbReference type="InterPro" id="IPR011990">
    <property type="entry name" value="TPR-like_helical_dom_sf"/>
</dbReference>
<dbReference type="PROSITE" id="PS00622">
    <property type="entry name" value="HTH_LUXR_1"/>
    <property type="match status" value="1"/>
</dbReference>
<dbReference type="PROSITE" id="PS50043">
    <property type="entry name" value="HTH_LUXR_2"/>
    <property type="match status" value="1"/>
</dbReference>
<keyword evidence="1" id="KW-0805">Transcription regulation</keyword>
<comment type="caution">
    <text evidence="6">The sequence shown here is derived from an EMBL/GenBank/DDBJ whole genome shotgun (WGS) entry which is preliminary data.</text>
</comment>
<evidence type="ECO:0000259" key="5">
    <source>
        <dbReference type="PROSITE" id="PS50043"/>
    </source>
</evidence>
<dbReference type="SUPFAM" id="SSF46894">
    <property type="entry name" value="C-terminal effector domain of the bipartite response regulators"/>
    <property type="match status" value="1"/>
</dbReference>
<dbReference type="OrthoDB" id="1137593at2"/>
<evidence type="ECO:0000256" key="4">
    <source>
        <dbReference type="SAM" id="MobiDB-lite"/>
    </source>
</evidence>
<keyword evidence="2" id="KW-0238">DNA-binding</keyword>
<dbReference type="PANTHER" id="PTHR44688:SF16">
    <property type="entry name" value="DNA-BINDING TRANSCRIPTIONAL ACTIVATOR DEVR_DOSR"/>
    <property type="match status" value="1"/>
</dbReference>
<name>A0A2V5KNN5_9BACL</name>
<dbReference type="InterPro" id="IPR027417">
    <property type="entry name" value="P-loop_NTPase"/>
</dbReference>
<evidence type="ECO:0000256" key="2">
    <source>
        <dbReference type="ARBA" id="ARBA00023125"/>
    </source>
</evidence>
<dbReference type="InterPro" id="IPR036388">
    <property type="entry name" value="WH-like_DNA-bd_sf"/>
</dbReference>
<dbReference type="EMBL" id="QJVJ01000001">
    <property type="protein sequence ID" value="PYI56900.1"/>
    <property type="molecule type" value="Genomic_DNA"/>
</dbReference>
<dbReference type="SUPFAM" id="SSF48452">
    <property type="entry name" value="TPR-like"/>
    <property type="match status" value="1"/>
</dbReference>
<dbReference type="GO" id="GO:0006355">
    <property type="term" value="P:regulation of DNA-templated transcription"/>
    <property type="evidence" value="ECO:0007669"/>
    <property type="project" value="InterPro"/>
</dbReference>
<evidence type="ECO:0000256" key="1">
    <source>
        <dbReference type="ARBA" id="ARBA00023015"/>
    </source>
</evidence>
<dbReference type="GO" id="GO:0003677">
    <property type="term" value="F:DNA binding"/>
    <property type="evidence" value="ECO:0007669"/>
    <property type="project" value="UniProtKB-KW"/>
</dbReference>
<dbReference type="RefSeq" id="WP_110837941.1">
    <property type="nucleotide sequence ID" value="NZ_QJVJ01000001.1"/>
</dbReference>
<feature type="domain" description="HTH luxR-type" evidence="5">
    <location>
        <begin position="821"/>
        <end position="886"/>
    </location>
</feature>
<evidence type="ECO:0000313" key="7">
    <source>
        <dbReference type="Proteomes" id="UP000247476"/>
    </source>
</evidence>
<dbReference type="SMART" id="SM00421">
    <property type="entry name" value="HTH_LUXR"/>
    <property type="match status" value="1"/>
</dbReference>
<keyword evidence="3" id="KW-0804">Transcription</keyword>
<dbReference type="Gene3D" id="1.25.40.10">
    <property type="entry name" value="Tetratricopeptide repeat domain"/>
    <property type="match status" value="1"/>
</dbReference>
<dbReference type="InterPro" id="IPR041664">
    <property type="entry name" value="AAA_16"/>
</dbReference>
<organism evidence="6 7">
    <name type="scientific">Paenibacillus flagellatus</name>
    <dbReference type="NCBI Taxonomy" id="2211139"/>
    <lineage>
        <taxon>Bacteria</taxon>
        <taxon>Bacillati</taxon>
        <taxon>Bacillota</taxon>
        <taxon>Bacilli</taxon>
        <taxon>Bacillales</taxon>
        <taxon>Paenibacillaceae</taxon>
        <taxon>Paenibacillus</taxon>
    </lineage>
</organism>
<dbReference type="Proteomes" id="UP000247476">
    <property type="component" value="Unassembled WGS sequence"/>
</dbReference>
<dbReference type="Pfam" id="PF17874">
    <property type="entry name" value="TPR_MalT"/>
    <property type="match status" value="1"/>
</dbReference>
<sequence length="898" mass="99730">MRNNGEHGRDTGNGGSRLLPTKLHVPENPPVLVTRGRLYGRLSEALRCRLTTVVAPAGYGKSTLVGSWLRSAQARFGWVSLDKGENDRLRFWTYVAAALDRTFSEPEEANEGERLSSEPLSAERAASRLIARLSERRETTVLVLDDYHTIDSELIHSDLYRWIGRLPAHVHVCVLSRVNVPFPVAAMRVGGTLCEIGMSELRFTDDEIASFWTGRTGTMPDEPLLRQLASRTEGWAAMLQLAVLSLPRSGDRAGARPPITGRHRHVADYMLEELFDGLDDELKRFLVSTSILERMNDSLCAAVTADAGKRACLSELERQGLFLIALDEERCWYRYHHLFADFLRSRLAGEAEADVAALHARAAEWFEANGLIEEAIHHAIEGGAYGNAADWLERHASIWLKRRETTTMRNWLDRMPGEEAERPLLLMLRVWTELMSGRYERVQPTIVGMRAMLRRLEAEGEAALAVRLREEVDIADNFCAILSGNFERALTLIKRYEARDDLPSRDVPILLGHGIELNEGTVPFIRGKMGFDGRVSHAGTYHRSYGHFLAKNDLLDFPYTAYQQAAMGEVLYERNRLDEAYASVKEAVRLGWTFGVLGAYVPAVICMADVLAAEGRREESGATVERAIRSMESRHMQTTRWYDKLEAKRARQRAAIGDAETARSWTASWLAKDAGEAGDAPAPVTDYERLACARTLMEQGGLDAAKAQTEALLRSARGAGNVMTELHALLLDAEIAWLRRRTEESAASLRAALRIGQAEGYVRSFADAGPFVLEALGGARGGEAKRDGRFDGIAPAYIRTIVEAFDAGGSASAPSASPPAIPRRPDALTARETDVLRLMARGLANKEIAARLVLTEGTVKLHLHRIYGKLQARGRVQAIREAERLGLLDEEEGRPPLR</sequence>
<dbReference type="InterPro" id="IPR016032">
    <property type="entry name" value="Sig_transdc_resp-reg_C-effctor"/>
</dbReference>
<proteinExistence type="predicted"/>
<protein>
    <recommendedName>
        <fullName evidence="5">HTH luxR-type domain-containing protein</fullName>
    </recommendedName>
</protein>
<dbReference type="Pfam" id="PF13191">
    <property type="entry name" value="AAA_16"/>
    <property type="match status" value="1"/>
</dbReference>
<dbReference type="PANTHER" id="PTHR44688">
    <property type="entry name" value="DNA-BINDING TRANSCRIPTIONAL ACTIVATOR DEVR_DOSR"/>
    <property type="match status" value="1"/>
</dbReference>
<dbReference type="Gene3D" id="3.40.50.300">
    <property type="entry name" value="P-loop containing nucleotide triphosphate hydrolases"/>
    <property type="match status" value="1"/>
</dbReference>
<dbReference type="Pfam" id="PF00196">
    <property type="entry name" value="GerE"/>
    <property type="match status" value="1"/>
</dbReference>
<dbReference type="Gene3D" id="1.10.10.10">
    <property type="entry name" value="Winged helix-like DNA-binding domain superfamily/Winged helix DNA-binding domain"/>
    <property type="match status" value="1"/>
</dbReference>
<evidence type="ECO:0000256" key="3">
    <source>
        <dbReference type="ARBA" id="ARBA00023163"/>
    </source>
</evidence>
<dbReference type="CDD" id="cd06170">
    <property type="entry name" value="LuxR_C_like"/>
    <property type="match status" value="1"/>
</dbReference>
<dbReference type="AlphaFoldDB" id="A0A2V5KNN5"/>
<feature type="compositionally biased region" description="Basic and acidic residues" evidence="4">
    <location>
        <begin position="1"/>
        <end position="10"/>
    </location>
</feature>
<dbReference type="Pfam" id="PF25873">
    <property type="entry name" value="WHD_MalT"/>
    <property type="match status" value="1"/>
</dbReference>
<dbReference type="InterPro" id="IPR041617">
    <property type="entry name" value="TPR_MalT"/>
</dbReference>
<gene>
    <name evidence="6" type="ORF">DLM86_00145</name>
</gene>
<keyword evidence="7" id="KW-1185">Reference proteome</keyword>
<dbReference type="InterPro" id="IPR059106">
    <property type="entry name" value="WHD_MalT"/>
</dbReference>
<accession>A0A2V5KNN5</accession>
<evidence type="ECO:0000313" key="6">
    <source>
        <dbReference type="EMBL" id="PYI56900.1"/>
    </source>
</evidence>
<dbReference type="InterPro" id="IPR000792">
    <property type="entry name" value="Tscrpt_reg_LuxR_C"/>
</dbReference>
<reference evidence="6 7" key="1">
    <citation type="submission" date="2018-05" db="EMBL/GenBank/DDBJ databases">
        <title>Paenibacillus flagellatus sp. nov., isolated from selenium mineral soil.</title>
        <authorList>
            <person name="Dai X."/>
        </authorList>
    </citation>
    <scope>NUCLEOTIDE SEQUENCE [LARGE SCALE GENOMIC DNA]</scope>
    <source>
        <strain evidence="6 7">DXL2</strain>
    </source>
</reference>